<evidence type="ECO:0000313" key="2">
    <source>
        <dbReference type="EMBL" id="MBB5494688.1"/>
    </source>
</evidence>
<reference evidence="2 3" key="1">
    <citation type="submission" date="2020-08" db="EMBL/GenBank/DDBJ databases">
        <title>Sequencing the genomes of 1000 actinobacteria strains.</title>
        <authorList>
            <person name="Klenk H.-P."/>
        </authorList>
    </citation>
    <scope>NUCLEOTIDE SEQUENCE [LARGE SCALE GENOMIC DNA]</scope>
    <source>
        <strain evidence="2 3">DSM 44598</strain>
    </source>
</reference>
<dbReference type="AlphaFoldDB" id="A0A840WWY3"/>
<gene>
    <name evidence="2" type="ORF">HNR07_005825</name>
</gene>
<protein>
    <submittedName>
        <fullName evidence="2">Uncharacterized protein</fullName>
    </submittedName>
</protein>
<accession>A0A840WWY3</accession>
<dbReference type="RefSeq" id="WP_184368548.1">
    <property type="nucleotide sequence ID" value="NZ_BAAAKM010000063.1"/>
</dbReference>
<evidence type="ECO:0000256" key="1">
    <source>
        <dbReference type="SAM" id="Phobius"/>
    </source>
</evidence>
<proteinExistence type="predicted"/>
<dbReference type="Proteomes" id="UP000579647">
    <property type="component" value="Unassembled WGS sequence"/>
</dbReference>
<dbReference type="EMBL" id="JACHDO010000001">
    <property type="protein sequence ID" value="MBB5494688.1"/>
    <property type="molecule type" value="Genomic_DNA"/>
</dbReference>
<keyword evidence="1" id="KW-1133">Transmembrane helix</keyword>
<feature type="transmembrane region" description="Helical" evidence="1">
    <location>
        <begin position="35"/>
        <end position="57"/>
    </location>
</feature>
<keyword evidence="1" id="KW-0472">Membrane</keyword>
<name>A0A840WWY3_9ACTN</name>
<organism evidence="2 3">
    <name type="scientific">Nocardiopsis metallicus</name>
    <dbReference type="NCBI Taxonomy" id="179819"/>
    <lineage>
        <taxon>Bacteria</taxon>
        <taxon>Bacillati</taxon>
        <taxon>Actinomycetota</taxon>
        <taxon>Actinomycetes</taxon>
        <taxon>Streptosporangiales</taxon>
        <taxon>Nocardiopsidaceae</taxon>
        <taxon>Nocardiopsis</taxon>
    </lineage>
</organism>
<evidence type="ECO:0000313" key="3">
    <source>
        <dbReference type="Proteomes" id="UP000579647"/>
    </source>
</evidence>
<sequence length="65" mass="6681">MIPVLFTALRQRMSDLCQALAPKDADDAGLGTLETAIIALGVMGLALALVAAITSAVNSRLEGIQ</sequence>
<comment type="caution">
    <text evidence="2">The sequence shown here is derived from an EMBL/GenBank/DDBJ whole genome shotgun (WGS) entry which is preliminary data.</text>
</comment>
<keyword evidence="1" id="KW-0812">Transmembrane</keyword>
<keyword evidence="3" id="KW-1185">Reference proteome</keyword>